<accession>A0ABS4GRS8</accession>
<organism evidence="2 3">
    <name type="scientific">Ammoniphilus resinae</name>
    <dbReference type="NCBI Taxonomy" id="861532"/>
    <lineage>
        <taxon>Bacteria</taxon>
        <taxon>Bacillati</taxon>
        <taxon>Bacillota</taxon>
        <taxon>Bacilli</taxon>
        <taxon>Bacillales</taxon>
        <taxon>Paenibacillaceae</taxon>
        <taxon>Aneurinibacillus group</taxon>
        <taxon>Ammoniphilus</taxon>
    </lineage>
</organism>
<name>A0ABS4GRS8_9BACL</name>
<gene>
    <name evidence="2" type="ORF">J2Z37_002982</name>
</gene>
<feature type="transmembrane region" description="Helical" evidence="1">
    <location>
        <begin position="63"/>
        <end position="81"/>
    </location>
</feature>
<evidence type="ECO:0000313" key="2">
    <source>
        <dbReference type="EMBL" id="MBP1932971.1"/>
    </source>
</evidence>
<dbReference type="Proteomes" id="UP001519343">
    <property type="component" value="Unassembled WGS sequence"/>
</dbReference>
<proteinExistence type="predicted"/>
<comment type="caution">
    <text evidence="2">The sequence shown here is derived from an EMBL/GenBank/DDBJ whole genome shotgun (WGS) entry which is preliminary data.</text>
</comment>
<keyword evidence="1" id="KW-0472">Membrane</keyword>
<evidence type="ECO:0000313" key="3">
    <source>
        <dbReference type="Proteomes" id="UP001519343"/>
    </source>
</evidence>
<dbReference type="EMBL" id="JAGGKT010000009">
    <property type="protein sequence ID" value="MBP1932971.1"/>
    <property type="molecule type" value="Genomic_DNA"/>
</dbReference>
<keyword evidence="1" id="KW-1133">Transmembrane helix</keyword>
<feature type="transmembrane region" description="Helical" evidence="1">
    <location>
        <begin position="37"/>
        <end position="56"/>
    </location>
</feature>
<feature type="transmembrane region" description="Helical" evidence="1">
    <location>
        <begin position="12"/>
        <end position="31"/>
    </location>
</feature>
<sequence>MKSYLSKEDIGYSGCVLSVLIFIYLLCYVKLEPVLYTGFLYLLDISVGLFFAGFSAAGLKGGLLFFTPFFGAILLLFYLSAF</sequence>
<reference evidence="2 3" key="1">
    <citation type="submission" date="2021-03" db="EMBL/GenBank/DDBJ databases">
        <title>Genomic Encyclopedia of Type Strains, Phase IV (KMG-IV): sequencing the most valuable type-strain genomes for metagenomic binning, comparative biology and taxonomic classification.</title>
        <authorList>
            <person name="Goeker M."/>
        </authorList>
    </citation>
    <scope>NUCLEOTIDE SEQUENCE [LARGE SCALE GENOMIC DNA]</scope>
    <source>
        <strain evidence="2 3">DSM 24738</strain>
    </source>
</reference>
<keyword evidence="1" id="KW-0812">Transmembrane</keyword>
<dbReference type="RefSeq" id="WP_209811008.1">
    <property type="nucleotide sequence ID" value="NZ_JAGGKT010000009.1"/>
</dbReference>
<protein>
    <submittedName>
        <fullName evidence="2">Uncharacterized protein</fullName>
    </submittedName>
</protein>
<keyword evidence="3" id="KW-1185">Reference proteome</keyword>
<evidence type="ECO:0000256" key="1">
    <source>
        <dbReference type="SAM" id="Phobius"/>
    </source>
</evidence>